<dbReference type="Proteomes" id="UP001549921">
    <property type="component" value="Unassembled WGS sequence"/>
</dbReference>
<gene>
    <name evidence="4" type="ORF">ABMA28_014653</name>
</gene>
<protein>
    <recommendedName>
        <fullName evidence="3">C-type lectin domain-containing protein</fullName>
    </recommendedName>
</protein>
<evidence type="ECO:0000313" key="5">
    <source>
        <dbReference type="Proteomes" id="UP001549921"/>
    </source>
</evidence>
<comment type="caution">
    <text evidence="4">The sequence shown here is derived from an EMBL/GenBank/DDBJ whole genome shotgun (WGS) entry which is preliminary data.</text>
</comment>
<keyword evidence="2" id="KW-0732">Signal</keyword>
<dbReference type="SMART" id="SM00034">
    <property type="entry name" value="CLECT"/>
    <property type="match status" value="2"/>
</dbReference>
<dbReference type="PANTHER" id="PTHR22803">
    <property type="entry name" value="MANNOSE, PHOSPHOLIPASE, LECTIN RECEPTOR RELATED"/>
    <property type="match status" value="1"/>
</dbReference>
<dbReference type="InterPro" id="IPR016186">
    <property type="entry name" value="C-type_lectin-like/link_sf"/>
</dbReference>
<evidence type="ECO:0000313" key="4">
    <source>
        <dbReference type="EMBL" id="KAL0840848.1"/>
    </source>
</evidence>
<dbReference type="CDD" id="cd00037">
    <property type="entry name" value="CLECT"/>
    <property type="match status" value="2"/>
</dbReference>
<dbReference type="Pfam" id="PF00059">
    <property type="entry name" value="Lectin_C"/>
    <property type="match status" value="2"/>
</dbReference>
<feature type="domain" description="C-type lectin" evidence="3">
    <location>
        <begin position="197"/>
        <end position="321"/>
    </location>
</feature>
<name>A0ABD0TBU9_LOXSC</name>
<dbReference type="InterPro" id="IPR018378">
    <property type="entry name" value="C-type_lectin_CS"/>
</dbReference>
<dbReference type="SUPFAM" id="SSF56436">
    <property type="entry name" value="C-type lectin-like"/>
    <property type="match status" value="2"/>
</dbReference>
<dbReference type="InterPro" id="IPR050111">
    <property type="entry name" value="C-type_lectin/snaclec_domain"/>
</dbReference>
<dbReference type="PROSITE" id="PS00615">
    <property type="entry name" value="C_TYPE_LECTIN_1"/>
    <property type="match status" value="1"/>
</dbReference>
<evidence type="ECO:0000259" key="3">
    <source>
        <dbReference type="PROSITE" id="PS50041"/>
    </source>
</evidence>
<sequence>MISLCLCCARVNMSVLILFLAICTWTANAGSTKVSDFRGEPADNRSFRVDYKFYPLANGWLKLHRIPVSWSEARLTCLLEGSLLASPISEGLTEVMMKFAQDLKLPHIHTGIQSMASGEDYFSSEGIPLDRIPITWAAGQPDNSKSKKRCLAMTPQGEVELADCEDIRPFFCYKKNDGVVTMNECGYHDKTYQVDPATGHCYKLHQNPGLTWHLALTTCSAEGGNLAVINSDAEANFIAKLADKQNEKEWVYLGFYLWYRERKLWQTVDGKLLKDAGFERWRQGEPNNMNGQEFCGSFGVKNGELTLNDIDCNYRISFLCEIPSLKEQYSKNLISNQY</sequence>
<organism evidence="4 5">
    <name type="scientific">Loxostege sticticalis</name>
    <name type="common">Beet webworm moth</name>
    <dbReference type="NCBI Taxonomy" id="481309"/>
    <lineage>
        <taxon>Eukaryota</taxon>
        <taxon>Metazoa</taxon>
        <taxon>Ecdysozoa</taxon>
        <taxon>Arthropoda</taxon>
        <taxon>Hexapoda</taxon>
        <taxon>Insecta</taxon>
        <taxon>Pterygota</taxon>
        <taxon>Neoptera</taxon>
        <taxon>Endopterygota</taxon>
        <taxon>Lepidoptera</taxon>
        <taxon>Glossata</taxon>
        <taxon>Ditrysia</taxon>
        <taxon>Pyraloidea</taxon>
        <taxon>Crambidae</taxon>
        <taxon>Pyraustinae</taxon>
        <taxon>Loxostege</taxon>
    </lineage>
</organism>
<dbReference type="InterPro" id="IPR001304">
    <property type="entry name" value="C-type_lectin-like"/>
</dbReference>
<feature type="chain" id="PRO_5044744971" description="C-type lectin domain-containing protein" evidence="2">
    <location>
        <begin position="30"/>
        <end position="338"/>
    </location>
</feature>
<dbReference type="EMBL" id="JBEDNZ010000006">
    <property type="protein sequence ID" value="KAL0840848.1"/>
    <property type="molecule type" value="Genomic_DNA"/>
</dbReference>
<feature type="domain" description="C-type lectin" evidence="3">
    <location>
        <begin position="69"/>
        <end position="173"/>
    </location>
</feature>
<feature type="signal peptide" evidence="2">
    <location>
        <begin position="1"/>
        <end position="29"/>
    </location>
</feature>
<keyword evidence="1" id="KW-1015">Disulfide bond</keyword>
<reference evidence="4 5" key="1">
    <citation type="submission" date="2024-06" db="EMBL/GenBank/DDBJ databases">
        <title>A chromosome-level genome assembly of beet webworm, Loxostege sticticalis.</title>
        <authorList>
            <person name="Zhang Y."/>
        </authorList>
    </citation>
    <scope>NUCLEOTIDE SEQUENCE [LARGE SCALE GENOMIC DNA]</scope>
    <source>
        <strain evidence="4">AQ028</strain>
        <tissue evidence="4">Male pupae</tissue>
    </source>
</reference>
<dbReference type="Gene3D" id="3.10.100.10">
    <property type="entry name" value="Mannose-Binding Protein A, subunit A"/>
    <property type="match status" value="2"/>
</dbReference>
<evidence type="ECO:0000256" key="2">
    <source>
        <dbReference type="SAM" id="SignalP"/>
    </source>
</evidence>
<dbReference type="PROSITE" id="PS50041">
    <property type="entry name" value="C_TYPE_LECTIN_2"/>
    <property type="match status" value="2"/>
</dbReference>
<dbReference type="AlphaFoldDB" id="A0ABD0TBU9"/>
<dbReference type="InterPro" id="IPR016187">
    <property type="entry name" value="CTDL_fold"/>
</dbReference>
<proteinExistence type="predicted"/>
<accession>A0ABD0TBU9</accession>
<evidence type="ECO:0000256" key="1">
    <source>
        <dbReference type="ARBA" id="ARBA00023157"/>
    </source>
</evidence>